<dbReference type="EMBL" id="CP012159">
    <property type="protein sequence ID" value="AKT37538.1"/>
    <property type="molecule type" value="Genomic_DNA"/>
</dbReference>
<evidence type="ECO:0000313" key="6">
    <source>
        <dbReference type="Proteomes" id="UP000067626"/>
    </source>
</evidence>
<dbReference type="NCBIfam" id="NF007570">
    <property type="entry name" value="PRK10201.1"/>
    <property type="match status" value="1"/>
</dbReference>
<dbReference type="GO" id="GO:0006285">
    <property type="term" value="P:base-excision repair, AP site formation"/>
    <property type="evidence" value="ECO:0007669"/>
    <property type="project" value="InterPro"/>
</dbReference>
<accession>A0A0K1EAD1</accession>
<dbReference type="SUPFAM" id="SSF52141">
    <property type="entry name" value="Uracil-DNA glycosylase-like"/>
    <property type="match status" value="1"/>
</dbReference>
<keyword evidence="1" id="KW-0227">DNA damage</keyword>
<dbReference type="PATRIC" id="fig|52.7.peg.1798"/>
<dbReference type="InterPro" id="IPR005122">
    <property type="entry name" value="Uracil-DNA_glycosylase-like"/>
</dbReference>
<evidence type="ECO:0000259" key="4">
    <source>
        <dbReference type="SMART" id="SM00986"/>
    </source>
</evidence>
<dbReference type="STRING" id="52.CMC5_016790"/>
<dbReference type="Pfam" id="PF03167">
    <property type="entry name" value="UDG"/>
    <property type="match status" value="1"/>
</dbReference>
<dbReference type="SMART" id="SM00987">
    <property type="entry name" value="UreE_C"/>
    <property type="match status" value="1"/>
</dbReference>
<evidence type="ECO:0000256" key="1">
    <source>
        <dbReference type="ARBA" id="ARBA00022763"/>
    </source>
</evidence>
<keyword evidence="6" id="KW-1185">Reference proteome</keyword>
<dbReference type="GO" id="GO:0004844">
    <property type="term" value="F:uracil DNA N-glycosylase activity"/>
    <property type="evidence" value="ECO:0007669"/>
    <property type="project" value="TreeGrafter"/>
</dbReference>
<name>A0A0K1EAD1_CHOCO</name>
<dbReference type="Gene3D" id="3.40.470.10">
    <property type="entry name" value="Uracil-DNA glycosylase-like domain"/>
    <property type="match status" value="1"/>
</dbReference>
<evidence type="ECO:0000313" key="5">
    <source>
        <dbReference type="EMBL" id="AKT37538.1"/>
    </source>
</evidence>
<evidence type="ECO:0000256" key="2">
    <source>
        <dbReference type="ARBA" id="ARBA00022801"/>
    </source>
</evidence>
<keyword evidence="2" id="KW-0378">Hydrolase</keyword>
<gene>
    <name evidence="5" type="ORF">CMC5_016790</name>
</gene>
<organism evidence="5 6">
    <name type="scientific">Chondromyces crocatus</name>
    <dbReference type="NCBI Taxonomy" id="52"/>
    <lineage>
        <taxon>Bacteria</taxon>
        <taxon>Pseudomonadati</taxon>
        <taxon>Myxococcota</taxon>
        <taxon>Polyangia</taxon>
        <taxon>Polyangiales</taxon>
        <taxon>Polyangiaceae</taxon>
        <taxon>Chondromyces</taxon>
    </lineage>
</organism>
<dbReference type="GO" id="GO:0008263">
    <property type="term" value="F:pyrimidine-specific mismatch base pair DNA N-glycosylase activity"/>
    <property type="evidence" value="ECO:0007669"/>
    <property type="project" value="TreeGrafter"/>
</dbReference>
<dbReference type="KEGG" id="ccro:CMC5_016790"/>
<dbReference type="PANTHER" id="PTHR12159">
    <property type="entry name" value="G/T AND G/U MISMATCH-SPECIFIC DNA GLYCOSYLASE"/>
    <property type="match status" value="1"/>
</dbReference>
<protein>
    <submittedName>
        <fullName evidence="5">DNA glycosylase</fullName>
    </submittedName>
</protein>
<feature type="domain" description="Uracil-DNA glycosylase-like" evidence="4">
    <location>
        <begin position="18"/>
        <end position="176"/>
    </location>
</feature>
<dbReference type="InterPro" id="IPR036895">
    <property type="entry name" value="Uracil-DNA_glycosylase-like_sf"/>
</dbReference>
<dbReference type="Proteomes" id="UP000067626">
    <property type="component" value="Chromosome"/>
</dbReference>
<reference evidence="5 6" key="1">
    <citation type="submission" date="2015-07" db="EMBL/GenBank/DDBJ databases">
        <title>Genome analysis of myxobacterium Chondromyces crocatus Cm c5 reveals a high potential for natural compound synthesis and the genetic basis for the loss of fruiting body formation.</title>
        <authorList>
            <person name="Zaburannyi N."/>
            <person name="Bunk B."/>
            <person name="Maier J."/>
            <person name="Overmann J."/>
            <person name="Mueller R."/>
        </authorList>
    </citation>
    <scope>NUCLEOTIDE SEQUENCE [LARGE SCALE GENOMIC DNA]</scope>
    <source>
        <strain evidence="5 6">Cm c5</strain>
    </source>
</reference>
<dbReference type="CDD" id="cd10028">
    <property type="entry name" value="UDG-F2_TDG_MUG"/>
    <property type="match status" value="1"/>
</dbReference>
<dbReference type="SMART" id="SM00986">
    <property type="entry name" value="UDG"/>
    <property type="match status" value="1"/>
</dbReference>
<dbReference type="AlphaFoldDB" id="A0A0K1EAD1"/>
<dbReference type="RefSeq" id="WP_050429890.1">
    <property type="nucleotide sequence ID" value="NZ_CP012159.1"/>
</dbReference>
<dbReference type="InterPro" id="IPR015637">
    <property type="entry name" value="MUG/TDG"/>
</dbReference>
<evidence type="ECO:0000256" key="3">
    <source>
        <dbReference type="ARBA" id="ARBA00023204"/>
    </source>
</evidence>
<keyword evidence="3" id="KW-0234">DNA repair</keyword>
<dbReference type="PANTHER" id="PTHR12159:SF9">
    <property type="entry name" value="G_T MISMATCH-SPECIFIC THYMINE DNA GLYCOSYLASE"/>
    <property type="match status" value="1"/>
</dbReference>
<sequence length="180" mass="19615">MKRPTRDELAAAHGRRIPDRIAQDLKVLFCGINPSLYSAAVGHHFARPGNRFWPALHASGITPRRFSPEEDVDMVQLGYGLTNVVSRATATADELDADELRAGGKTLARKVARYRPRVLAVLGVGAYRTAFGFPRAALGLQDQPLGNAVVWVLPNPSGLNAHYQLGELAKRFAELRHAVG</sequence>
<proteinExistence type="predicted"/>
<dbReference type="OrthoDB" id="9799921at2"/>